<dbReference type="Proteomes" id="UP000184447">
    <property type="component" value="Unassembled WGS sequence"/>
</dbReference>
<proteinExistence type="predicted"/>
<dbReference type="AlphaFoldDB" id="A0A1M5VEB0"/>
<protein>
    <submittedName>
        <fullName evidence="1">Uncharacterized protein</fullName>
    </submittedName>
</protein>
<keyword evidence="2" id="KW-1185">Reference proteome</keyword>
<dbReference type="EMBL" id="FQXM01000011">
    <property type="protein sequence ID" value="SHH73602.1"/>
    <property type="molecule type" value="Genomic_DNA"/>
</dbReference>
<name>A0A1M5VEB0_9CLOT</name>
<sequence length="54" mass="6288">MSKGFPWIMPKTKPDDRKISAAMSRLYDIYGPRGDNENEFYSIFNPHSNSCRAF</sequence>
<organism evidence="1 2">
    <name type="scientific">Clostridium grantii DSM 8605</name>
    <dbReference type="NCBI Taxonomy" id="1121316"/>
    <lineage>
        <taxon>Bacteria</taxon>
        <taxon>Bacillati</taxon>
        <taxon>Bacillota</taxon>
        <taxon>Clostridia</taxon>
        <taxon>Eubacteriales</taxon>
        <taxon>Clostridiaceae</taxon>
        <taxon>Clostridium</taxon>
    </lineage>
</organism>
<gene>
    <name evidence="1" type="ORF">SAMN02745207_02249</name>
</gene>
<evidence type="ECO:0000313" key="1">
    <source>
        <dbReference type="EMBL" id="SHH73602.1"/>
    </source>
</evidence>
<evidence type="ECO:0000313" key="2">
    <source>
        <dbReference type="Proteomes" id="UP000184447"/>
    </source>
</evidence>
<dbReference type="RefSeq" id="WP_159434077.1">
    <property type="nucleotide sequence ID" value="NZ_FQXM01000011.1"/>
</dbReference>
<accession>A0A1M5VEB0</accession>
<reference evidence="1 2" key="1">
    <citation type="submission" date="2016-11" db="EMBL/GenBank/DDBJ databases">
        <authorList>
            <person name="Jaros S."/>
            <person name="Januszkiewicz K."/>
            <person name="Wedrychowicz H."/>
        </authorList>
    </citation>
    <scope>NUCLEOTIDE SEQUENCE [LARGE SCALE GENOMIC DNA]</scope>
    <source>
        <strain evidence="1 2">DSM 8605</strain>
    </source>
</reference>
<dbReference type="STRING" id="1121316.SAMN02745207_02249"/>